<dbReference type="InterPro" id="IPR043502">
    <property type="entry name" value="DNA/RNA_pol_sf"/>
</dbReference>
<feature type="compositionally biased region" description="Basic and acidic residues" evidence="2">
    <location>
        <begin position="1"/>
        <end position="21"/>
    </location>
</feature>
<dbReference type="STRING" id="630390.A0A180G5Z0"/>
<dbReference type="SUPFAM" id="SSF56349">
    <property type="entry name" value="DNA breaking-rejoining enzymes"/>
    <property type="match status" value="1"/>
</dbReference>
<dbReference type="EnsemblFungi" id="PTTG_29188-t43_1">
    <property type="protein sequence ID" value="PTTG_29188-t43_1-p1"/>
    <property type="gene ID" value="PTTG_29188"/>
</dbReference>
<evidence type="ECO:0000313" key="3">
    <source>
        <dbReference type="EMBL" id="OAV88028.1"/>
    </source>
</evidence>
<dbReference type="GO" id="GO:0003677">
    <property type="term" value="F:DNA binding"/>
    <property type="evidence" value="ECO:0007669"/>
    <property type="project" value="InterPro"/>
</dbReference>
<dbReference type="Proteomes" id="UP000005240">
    <property type="component" value="Unassembled WGS sequence"/>
</dbReference>
<protein>
    <recommendedName>
        <fullName evidence="6">Reverse transcriptase domain-containing protein</fullName>
    </recommendedName>
</protein>
<dbReference type="AlphaFoldDB" id="A0A180G5Z0"/>
<evidence type="ECO:0000256" key="1">
    <source>
        <dbReference type="ARBA" id="ARBA00023172"/>
    </source>
</evidence>
<evidence type="ECO:0000313" key="4">
    <source>
        <dbReference type="EnsemblFungi" id="PTTG_29188-t43_1-p1"/>
    </source>
</evidence>
<dbReference type="PANTHER" id="PTHR33050:SF7">
    <property type="entry name" value="RIBONUCLEASE H"/>
    <property type="match status" value="1"/>
</dbReference>
<name>A0A180G5Z0_PUCT1</name>
<dbReference type="VEuPathDB" id="FungiDB:PTTG_29188"/>
<dbReference type="InterPro" id="IPR052055">
    <property type="entry name" value="Hepadnavirus_pol/RT"/>
</dbReference>
<feature type="region of interest" description="Disordered" evidence="2">
    <location>
        <begin position="288"/>
        <end position="317"/>
    </location>
</feature>
<keyword evidence="1" id="KW-0233">DNA recombination</keyword>
<reference evidence="4" key="4">
    <citation type="submission" date="2025-05" db="UniProtKB">
        <authorList>
            <consortium name="EnsemblFungi"/>
        </authorList>
    </citation>
    <scope>IDENTIFICATION</scope>
    <source>
        <strain evidence="4">isolate 1-1 / race 1 (BBBD)</strain>
    </source>
</reference>
<reference evidence="3" key="2">
    <citation type="submission" date="2016-05" db="EMBL/GenBank/DDBJ databases">
        <title>Comparative analysis highlights variable genome content of wheat rusts and divergence of the mating loci.</title>
        <authorList>
            <person name="Cuomo C.A."/>
            <person name="Bakkeren G."/>
            <person name="Szabo L."/>
            <person name="Khalil H."/>
            <person name="Joly D."/>
            <person name="Goldberg J."/>
            <person name="Young S."/>
            <person name="Zeng Q."/>
            <person name="Fellers J."/>
        </authorList>
    </citation>
    <scope>NUCLEOTIDE SEQUENCE [LARGE SCALE GENOMIC DNA]</scope>
    <source>
        <strain evidence="3">1-1 BBBD Race 1</strain>
    </source>
</reference>
<proteinExistence type="predicted"/>
<reference evidence="4 5" key="3">
    <citation type="journal article" date="2017" name="G3 (Bethesda)">
        <title>Comparative analysis highlights variable genome content of wheat rusts and divergence of the mating loci.</title>
        <authorList>
            <person name="Cuomo C.A."/>
            <person name="Bakkeren G."/>
            <person name="Khalil H.B."/>
            <person name="Panwar V."/>
            <person name="Joly D."/>
            <person name="Linning R."/>
            <person name="Sakthikumar S."/>
            <person name="Song X."/>
            <person name="Adiconis X."/>
            <person name="Fan L."/>
            <person name="Goldberg J.M."/>
            <person name="Levin J.Z."/>
            <person name="Young S."/>
            <person name="Zeng Q."/>
            <person name="Anikster Y."/>
            <person name="Bruce M."/>
            <person name="Wang M."/>
            <person name="Yin C."/>
            <person name="McCallum B."/>
            <person name="Szabo L.J."/>
            <person name="Hulbert S."/>
            <person name="Chen X."/>
            <person name="Fellers J.P."/>
        </authorList>
    </citation>
    <scope>NUCLEOTIDE SEQUENCE</scope>
    <source>
        <strain evidence="5">Isolate 1-1 / race 1 (BBBD)</strain>
        <strain evidence="4">isolate 1-1 / race 1 (BBBD)</strain>
    </source>
</reference>
<evidence type="ECO:0008006" key="6">
    <source>
        <dbReference type="Google" id="ProtNLM"/>
    </source>
</evidence>
<dbReference type="EMBL" id="ADAS02000222">
    <property type="protein sequence ID" value="OAV88028.1"/>
    <property type="molecule type" value="Genomic_DNA"/>
</dbReference>
<feature type="compositionally biased region" description="Low complexity" evidence="2">
    <location>
        <begin position="359"/>
        <end position="380"/>
    </location>
</feature>
<dbReference type="GO" id="GO:0015074">
    <property type="term" value="P:DNA integration"/>
    <property type="evidence" value="ECO:0007669"/>
    <property type="project" value="InterPro"/>
</dbReference>
<feature type="region of interest" description="Disordered" evidence="2">
    <location>
        <begin position="336"/>
        <end position="398"/>
    </location>
</feature>
<dbReference type="GO" id="GO:0006310">
    <property type="term" value="P:DNA recombination"/>
    <property type="evidence" value="ECO:0007669"/>
    <property type="project" value="UniProtKB-KW"/>
</dbReference>
<sequence length="1090" mass="123910">MASSDKDTVPGDVPVESREDPLVFDDEEDNTSGKDKQDAVEPDFIEFMKAVPDVGKTPINPISVLLEQALAAQVSGNTVMANVFLKAIRELDPKKQQNVGVASVEPEEEANDGGLDYAEGIGASHDNVGYAPFLDENIKKLRGPLPLTIFNKIWRGNAISWHVEKRPKNEESSAVTNYRGYPFVPEWHMTHSHWTFNHRDFVRTLINVYNNKKFADKLLEHKKNITFSSRVNVNGVLKIPDISKIKEDIVESCYNTCRNFGELNWDENYYAPNYGHCHINPMTGNPRLNLQANNFHNTPASNNHPITQGKQLNPNNHLNQFAKSQQSTNDNHLYQESKKRARSGYKGSHWVDGYNERQSNSNPPASGSGSNNSNKSSPLGAVVNNDGSVRPINDLSFPRNDPDIPSVNSFVDSDDFQTTWDDFKTVAQFFKHLRKPVALALFDWEKAYRQIPKHPSQWPFLVVQDLQENLYLDTRITFGGVAGCGSFGRPADAWKEIMEDKFDLVKVFRWVDDNLFVKSATSKTKMVDIVEYSTRLGVQTNQDKCSEFSEEQKFIGFIWNGTDKTVRLPEAKLQERIKQVAVLLIEVRIFSFNDIEILAGRLNHVAYILPQLKAYLNSLYKWMAGWRHKFAKRSAPKEVLEDMEIWYNNLLNFERTRLIPVRLPVNIEWVGDASTSFGIGIKIGRLWSQLKLFDEISADRQNIAWLETVAIRLGLLMLKKENRIKKGSNLIIIVMNEPKWESKLSAFLRNGNVHVALRTIDKHILSNWAMSTLIGYNCAVKKFLVFKSQTTSADFTLPISSDDAEEFCFWAGQSQYTNNTKKINWTSVKNYIYGLKAWHAFHKKRFPTVSDTRIEYILKASAKVDATMPPRQKKPAMMLKHMVWLCNALTSGTKKDVAIRDLVIVAFWGMAQIGEITYHDQIGPIRMEHSVLTSDVRQMQTAVGRNMYITVRNAKTASPGRPQKLVLHSLTNMLCPVEAIQQRLIEAQGSVTSLFGYYEGGIRHHLTRSATIRRIQDVLRKGGFDGLLGHSFRVGGALLRNALGVSKEDICDLGRWKSSCYKLYIRVYTEAELADTKRIITHLNAIWKPS</sequence>
<dbReference type="PANTHER" id="PTHR33050">
    <property type="entry name" value="REVERSE TRANSCRIPTASE DOMAIN-CONTAINING PROTEIN"/>
    <property type="match status" value="1"/>
</dbReference>
<gene>
    <name evidence="3" type="ORF">PTTG_29188</name>
</gene>
<accession>A0A180G5Z0</accession>
<reference evidence="3" key="1">
    <citation type="submission" date="2009-11" db="EMBL/GenBank/DDBJ databases">
        <authorList>
            <consortium name="The Broad Institute Genome Sequencing Platform"/>
            <person name="Ward D."/>
            <person name="Feldgarden M."/>
            <person name="Earl A."/>
            <person name="Young S.K."/>
            <person name="Zeng Q."/>
            <person name="Koehrsen M."/>
            <person name="Alvarado L."/>
            <person name="Berlin A."/>
            <person name="Bochicchio J."/>
            <person name="Borenstein D."/>
            <person name="Chapman S.B."/>
            <person name="Chen Z."/>
            <person name="Engels R."/>
            <person name="Freedman E."/>
            <person name="Gellesch M."/>
            <person name="Goldberg J."/>
            <person name="Griggs A."/>
            <person name="Gujja S."/>
            <person name="Heilman E."/>
            <person name="Heiman D."/>
            <person name="Hepburn T."/>
            <person name="Howarth C."/>
            <person name="Jen D."/>
            <person name="Larson L."/>
            <person name="Lewis B."/>
            <person name="Mehta T."/>
            <person name="Park D."/>
            <person name="Pearson M."/>
            <person name="Roberts A."/>
            <person name="Saif S."/>
            <person name="Shea T."/>
            <person name="Shenoy N."/>
            <person name="Sisk P."/>
            <person name="Stolte C."/>
            <person name="Sykes S."/>
            <person name="Thomson T."/>
            <person name="Walk T."/>
            <person name="White J."/>
            <person name="Yandava C."/>
            <person name="Izard J."/>
            <person name="Baranova O.V."/>
            <person name="Blanton J.M."/>
            <person name="Tanner A.C."/>
            <person name="Dewhirst F.E."/>
            <person name="Haas B."/>
            <person name="Nusbaum C."/>
            <person name="Birren B."/>
        </authorList>
    </citation>
    <scope>NUCLEOTIDE SEQUENCE [LARGE SCALE GENOMIC DNA]</scope>
    <source>
        <strain evidence="3">1-1 BBBD Race 1</strain>
    </source>
</reference>
<evidence type="ECO:0000256" key="2">
    <source>
        <dbReference type="SAM" id="MobiDB-lite"/>
    </source>
</evidence>
<keyword evidence="5" id="KW-1185">Reference proteome</keyword>
<dbReference type="OrthoDB" id="3254696at2759"/>
<evidence type="ECO:0000313" key="5">
    <source>
        <dbReference type="Proteomes" id="UP000005240"/>
    </source>
</evidence>
<dbReference type="SUPFAM" id="SSF56672">
    <property type="entry name" value="DNA/RNA polymerases"/>
    <property type="match status" value="1"/>
</dbReference>
<dbReference type="InterPro" id="IPR011010">
    <property type="entry name" value="DNA_brk_join_enz"/>
</dbReference>
<dbReference type="InterPro" id="IPR013762">
    <property type="entry name" value="Integrase-like_cat_sf"/>
</dbReference>
<feature type="region of interest" description="Disordered" evidence="2">
    <location>
        <begin position="1"/>
        <end position="39"/>
    </location>
</feature>
<organism evidence="3">
    <name type="scientific">Puccinia triticina (isolate 1-1 / race 1 (BBBD))</name>
    <name type="common">Brown leaf rust fungus</name>
    <dbReference type="NCBI Taxonomy" id="630390"/>
    <lineage>
        <taxon>Eukaryota</taxon>
        <taxon>Fungi</taxon>
        <taxon>Dikarya</taxon>
        <taxon>Basidiomycota</taxon>
        <taxon>Pucciniomycotina</taxon>
        <taxon>Pucciniomycetes</taxon>
        <taxon>Pucciniales</taxon>
        <taxon>Pucciniaceae</taxon>
        <taxon>Puccinia</taxon>
    </lineage>
</organism>
<dbReference type="Gene3D" id="1.10.443.10">
    <property type="entry name" value="Intergrase catalytic core"/>
    <property type="match status" value="1"/>
</dbReference>